<evidence type="ECO:0000313" key="2">
    <source>
        <dbReference type="Proteomes" id="UP000595053"/>
    </source>
</evidence>
<dbReference type="AlphaFoldDB" id="A0A7M1QSU3"/>
<accession>A0A7M1QSU3</accession>
<name>A0A7M1QSU3_9ACTO</name>
<dbReference type="InterPro" id="IPR023198">
    <property type="entry name" value="PGP-like_dom2"/>
</dbReference>
<dbReference type="RefSeq" id="WP_197550858.1">
    <property type="nucleotide sequence ID" value="NZ_CP063213.1"/>
</dbReference>
<dbReference type="EMBL" id="CP063213">
    <property type="protein sequence ID" value="QOR45150.1"/>
    <property type="molecule type" value="Genomic_DNA"/>
</dbReference>
<dbReference type="PANTHER" id="PTHR18901:SF38">
    <property type="entry name" value="PSEUDOURIDINE-5'-PHOSPHATASE"/>
    <property type="match status" value="1"/>
</dbReference>
<gene>
    <name evidence="1" type="ORF">INS88_07635</name>
</gene>
<dbReference type="NCBIfam" id="TIGR01509">
    <property type="entry name" value="HAD-SF-IA-v3"/>
    <property type="match status" value="1"/>
</dbReference>
<dbReference type="InterPro" id="IPR023214">
    <property type="entry name" value="HAD_sf"/>
</dbReference>
<dbReference type="CDD" id="cd07505">
    <property type="entry name" value="HAD_BPGM-like"/>
    <property type="match status" value="1"/>
</dbReference>
<dbReference type="SFLD" id="SFLDS00003">
    <property type="entry name" value="Haloacid_Dehalogenase"/>
    <property type="match status" value="1"/>
</dbReference>
<dbReference type="InterPro" id="IPR036412">
    <property type="entry name" value="HAD-like_sf"/>
</dbReference>
<keyword evidence="2" id="KW-1185">Reference proteome</keyword>
<dbReference type="SUPFAM" id="SSF56784">
    <property type="entry name" value="HAD-like"/>
    <property type="match status" value="1"/>
</dbReference>
<protein>
    <submittedName>
        <fullName evidence="1">HAD family phosphatase</fullName>
    </submittedName>
</protein>
<accession>A0A8A5UE96</accession>
<dbReference type="SFLD" id="SFLDG01129">
    <property type="entry name" value="C1.5:_HAD__Beta-PGM__Phosphata"/>
    <property type="match status" value="1"/>
</dbReference>
<dbReference type="InterPro" id="IPR006439">
    <property type="entry name" value="HAD-SF_hydro_IA"/>
</dbReference>
<sequence>MTIAHVWEALGLEAAPEAVLWDMDGTIVDTGEQWGALSEKVVREAGGLWSKEDTAFVVGTSSSAHAQRLADAVARGGGERPEPEEIFAELLQEMATIVYPRVELLAGAEELLRAFRDAGIAQVLVTATPANLVEIARGSLGQMYVNALVTGSDHVAPKPDPAPYLLGARRVASDIRRCLVFEDSRAGLAAARASGATTVDVTSMPLSALAERLS</sequence>
<dbReference type="Gene3D" id="3.40.50.1000">
    <property type="entry name" value="HAD superfamily/HAD-like"/>
    <property type="match status" value="1"/>
</dbReference>
<reference evidence="1 2" key="1">
    <citation type="submission" date="2020-10" db="EMBL/GenBank/DDBJ databases">
        <title>Trueperella pecoris sp. nov. isolated from bovine and porcine specimens.</title>
        <authorList>
            <person name="Schoenecker L."/>
            <person name="Schnydrig P."/>
            <person name="Brodard I."/>
            <person name="Thomann A."/>
            <person name="Hemphill A."/>
            <person name="Rodriguez-Campos S."/>
            <person name="Perreten V."/>
            <person name="Jores J."/>
            <person name="Kittl S."/>
        </authorList>
    </citation>
    <scope>NUCLEOTIDE SEQUENCE [LARGE SCALE GENOMIC DNA]</scope>
    <source>
        <strain evidence="1 2">15A0121</strain>
    </source>
</reference>
<dbReference type="Proteomes" id="UP000595053">
    <property type="component" value="Chromosome"/>
</dbReference>
<dbReference type="Pfam" id="PF00702">
    <property type="entry name" value="Hydrolase"/>
    <property type="match status" value="1"/>
</dbReference>
<organism evidence="1 2">
    <name type="scientific">Trueperella pecoris</name>
    <dbReference type="NCBI Taxonomy" id="2733571"/>
    <lineage>
        <taxon>Bacteria</taxon>
        <taxon>Bacillati</taxon>
        <taxon>Actinomycetota</taxon>
        <taxon>Actinomycetes</taxon>
        <taxon>Actinomycetales</taxon>
        <taxon>Actinomycetaceae</taxon>
        <taxon>Trueperella</taxon>
    </lineage>
</organism>
<evidence type="ECO:0000313" key="1">
    <source>
        <dbReference type="EMBL" id="QOR45150.1"/>
    </source>
</evidence>
<dbReference type="PANTHER" id="PTHR18901">
    <property type="entry name" value="2-DEOXYGLUCOSE-6-PHOSPHATE PHOSPHATASE 2"/>
    <property type="match status" value="1"/>
</dbReference>
<dbReference type="Gene3D" id="1.10.150.240">
    <property type="entry name" value="Putative phosphatase, domain 2"/>
    <property type="match status" value="1"/>
</dbReference>
<proteinExistence type="predicted"/>